<protein>
    <submittedName>
        <fullName evidence="1">Uncharacterized protein</fullName>
    </submittedName>
</protein>
<keyword evidence="2" id="KW-1185">Reference proteome</keyword>
<gene>
    <name evidence="1" type="ORF">HPB50_016041</name>
</gene>
<dbReference type="EMBL" id="CM023490">
    <property type="protein sequence ID" value="KAH6943137.1"/>
    <property type="molecule type" value="Genomic_DNA"/>
</dbReference>
<name>A0ACB7TA17_HYAAI</name>
<dbReference type="Proteomes" id="UP000821845">
    <property type="component" value="Chromosome 10"/>
</dbReference>
<sequence>MANGALTFLTYGPDSEVTLALPYGEFQVGADVKDKEGATTRVNMTTILTYLPTKQDFERYLGDRSLDNADAAGDQARMNQMSQAISSLMNVRLPDELENEINYSDPSVLDRELEEQALLRAKMVRSVSSIMNVDTLSSLEQVGSALTAIAGDGSGVDNEGKEVIIKLLQKTVTLASNLKVEAPQQLLDFCMYAVGTMGGIVSRR</sequence>
<proteinExistence type="predicted"/>
<reference evidence="1" key="1">
    <citation type="submission" date="2020-05" db="EMBL/GenBank/DDBJ databases">
        <title>Large-scale comparative analyses of tick genomes elucidate their genetic diversity and vector capacities.</title>
        <authorList>
            <person name="Jia N."/>
            <person name="Wang J."/>
            <person name="Shi W."/>
            <person name="Du L."/>
            <person name="Sun Y."/>
            <person name="Zhan W."/>
            <person name="Jiang J."/>
            <person name="Wang Q."/>
            <person name="Zhang B."/>
            <person name="Ji P."/>
            <person name="Sakyi L.B."/>
            <person name="Cui X."/>
            <person name="Yuan T."/>
            <person name="Jiang B."/>
            <person name="Yang W."/>
            <person name="Lam T.T.-Y."/>
            <person name="Chang Q."/>
            <person name="Ding S."/>
            <person name="Wang X."/>
            <person name="Zhu J."/>
            <person name="Ruan X."/>
            <person name="Zhao L."/>
            <person name="Wei J."/>
            <person name="Que T."/>
            <person name="Du C."/>
            <person name="Cheng J."/>
            <person name="Dai P."/>
            <person name="Han X."/>
            <person name="Huang E."/>
            <person name="Gao Y."/>
            <person name="Liu J."/>
            <person name="Shao H."/>
            <person name="Ye R."/>
            <person name="Li L."/>
            <person name="Wei W."/>
            <person name="Wang X."/>
            <person name="Wang C."/>
            <person name="Yang T."/>
            <person name="Huo Q."/>
            <person name="Li W."/>
            <person name="Guo W."/>
            <person name="Chen H."/>
            <person name="Zhou L."/>
            <person name="Ni X."/>
            <person name="Tian J."/>
            <person name="Zhou Y."/>
            <person name="Sheng Y."/>
            <person name="Liu T."/>
            <person name="Pan Y."/>
            <person name="Xia L."/>
            <person name="Li J."/>
            <person name="Zhao F."/>
            <person name="Cao W."/>
        </authorList>
    </citation>
    <scope>NUCLEOTIDE SEQUENCE</scope>
    <source>
        <strain evidence="1">Hyas-2018</strain>
    </source>
</reference>
<evidence type="ECO:0000313" key="1">
    <source>
        <dbReference type="EMBL" id="KAH6943137.1"/>
    </source>
</evidence>
<accession>A0ACB7TA17</accession>
<evidence type="ECO:0000313" key="2">
    <source>
        <dbReference type="Proteomes" id="UP000821845"/>
    </source>
</evidence>
<organism evidence="1 2">
    <name type="scientific">Hyalomma asiaticum</name>
    <name type="common">Tick</name>
    <dbReference type="NCBI Taxonomy" id="266040"/>
    <lineage>
        <taxon>Eukaryota</taxon>
        <taxon>Metazoa</taxon>
        <taxon>Ecdysozoa</taxon>
        <taxon>Arthropoda</taxon>
        <taxon>Chelicerata</taxon>
        <taxon>Arachnida</taxon>
        <taxon>Acari</taxon>
        <taxon>Parasitiformes</taxon>
        <taxon>Ixodida</taxon>
        <taxon>Ixodoidea</taxon>
        <taxon>Ixodidae</taxon>
        <taxon>Hyalomminae</taxon>
        <taxon>Hyalomma</taxon>
    </lineage>
</organism>
<comment type="caution">
    <text evidence="1">The sequence shown here is derived from an EMBL/GenBank/DDBJ whole genome shotgun (WGS) entry which is preliminary data.</text>
</comment>